<accession>A0A7W5C638</accession>
<dbReference type="NCBIfam" id="TIGR01891">
    <property type="entry name" value="amidohydrolases"/>
    <property type="match status" value="1"/>
</dbReference>
<dbReference type="EMBL" id="JACHXW010000004">
    <property type="protein sequence ID" value="MBB3151835.1"/>
    <property type="molecule type" value="Genomic_DNA"/>
</dbReference>
<dbReference type="RefSeq" id="WP_183561145.1">
    <property type="nucleotide sequence ID" value="NZ_CBCSLB010000008.1"/>
</dbReference>
<dbReference type="InterPro" id="IPR017439">
    <property type="entry name" value="Amidohydrolase"/>
</dbReference>
<protein>
    <submittedName>
        <fullName evidence="2">Metal-dependent amidase/aminoacylase/carboxypeptidase family protein</fullName>
    </submittedName>
</protein>
<dbReference type="PANTHER" id="PTHR11014:SF63">
    <property type="entry name" value="METALLOPEPTIDASE, PUTATIVE (AFU_ORTHOLOGUE AFUA_6G09600)-RELATED"/>
    <property type="match status" value="1"/>
</dbReference>
<dbReference type="GO" id="GO:0004180">
    <property type="term" value="F:carboxypeptidase activity"/>
    <property type="evidence" value="ECO:0007669"/>
    <property type="project" value="UniProtKB-KW"/>
</dbReference>
<gene>
    <name evidence="2" type="ORF">FHS16_001881</name>
</gene>
<evidence type="ECO:0000313" key="3">
    <source>
        <dbReference type="Proteomes" id="UP000518605"/>
    </source>
</evidence>
<keyword evidence="3" id="KW-1185">Reference proteome</keyword>
<proteinExistence type="inferred from homology"/>
<name>A0A7W5C638_9BACL</name>
<organism evidence="2 3">
    <name type="scientific">Paenibacillus endophyticus</name>
    <dbReference type="NCBI Taxonomy" id="1294268"/>
    <lineage>
        <taxon>Bacteria</taxon>
        <taxon>Bacillati</taxon>
        <taxon>Bacillota</taxon>
        <taxon>Bacilli</taxon>
        <taxon>Bacillales</taxon>
        <taxon>Paenibacillaceae</taxon>
        <taxon>Paenibacillus</taxon>
    </lineage>
</organism>
<comment type="caution">
    <text evidence="2">The sequence shown here is derived from an EMBL/GenBank/DDBJ whole genome shotgun (WGS) entry which is preliminary data.</text>
</comment>
<dbReference type="InterPro" id="IPR002933">
    <property type="entry name" value="Peptidase_M20"/>
</dbReference>
<dbReference type="Pfam" id="PF01546">
    <property type="entry name" value="Peptidase_M20"/>
    <property type="match status" value="1"/>
</dbReference>
<dbReference type="Proteomes" id="UP000518605">
    <property type="component" value="Unassembled WGS sequence"/>
</dbReference>
<keyword evidence="2" id="KW-0645">Protease</keyword>
<dbReference type="SUPFAM" id="SSF53187">
    <property type="entry name" value="Zn-dependent exopeptidases"/>
    <property type="match status" value="1"/>
</dbReference>
<evidence type="ECO:0000313" key="2">
    <source>
        <dbReference type="EMBL" id="MBB3151835.1"/>
    </source>
</evidence>
<keyword evidence="2" id="KW-0121">Carboxypeptidase</keyword>
<comment type="similarity">
    <text evidence="1">Belongs to the peptidase M20 family.</text>
</comment>
<sequence length="278" mass="29998">MASALNDLPASAKALEGELVALRKQLHQHPELSHQEVETSSTIARLLGGMDMNVQVGIGGHGVVADLEGSRSGPTVALRADMDALLIQEETGLAFASVRPGIMHACGHDAHTAILYGAAKLLTNRKEQLAGNVRFIFQPAEEINAGAQAMIEAGVLEGVDEIYGLRCQAELHYEEKVPILVNHVEQVRIVEEAIDRIYGYGNRIEAKQILAGEDFSLYLKHVPGCFFWIGSGPTGHAEQAYGLHHPKFDIHENCLAMGSALLAGIVLKRLGRTQGDSE</sequence>
<dbReference type="AlphaFoldDB" id="A0A7W5C638"/>
<dbReference type="PANTHER" id="PTHR11014">
    <property type="entry name" value="PEPTIDASE M20 FAMILY MEMBER"/>
    <property type="match status" value="1"/>
</dbReference>
<evidence type="ECO:0000256" key="1">
    <source>
        <dbReference type="ARBA" id="ARBA00006153"/>
    </source>
</evidence>
<dbReference type="FunFam" id="3.40.630.10:FF:000006">
    <property type="entry name" value="N-acetyldiaminopimelate deacetylase"/>
    <property type="match status" value="1"/>
</dbReference>
<keyword evidence="2" id="KW-0378">Hydrolase</keyword>
<reference evidence="2 3" key="1">
    <citation type="submission" date="2020-08" db="EMBL/GenBank/DDBJ databases">
        <title>Genomic Encyclopedia of Type Strains, Phase III (KMG-III): the genomes of soil and plant-associated and newly described type strains.</title>
        <authorList>
            <person name="Whitman W."/>
        </authorList>
    </citation>
    <scope>NUCLEOTIDE SEQUENCE [LARGE SCALE GENOMIC DNA]</scope>
    <source>
        <strain evidence="2 3">CECT 8234</strain>
    </source>
</reference>
<dbReference type="Gene3D" id="3.40.630.10">
    <property type="entry name" value="Zn peptidases"/>
    <property type="match status" value="1"/>
</dbReference>